<dbReference type="Proteomes" id="UP000736787">
    <property type="component" value="Unassembled WGS sequence"/>
</dbReference>
<proteinExistence type="predicted"/>
<dbReference type="Proteomes" id="UP000697107">
    <property type="component" value="Unassembled WGS sequence"/>
</dbReference>
<protein>
    <submittedName>
        <fullName evidence="3">Uncharacterized protein</fullName>
    </submittedName>
</protein>
<dbReference type="AlphaFoldDB" id="A0A8T1AMD2"/>
<evidence type="ECO:0000313" key="1">
    <source>
        <dbReference type="EMBL" id="KAG2817957.1"/>
    </source>
</evidence>
<name>A0A8T1AMD2_9STRA</name>
<dbReference type="EMBL" id="RCML01002076">
    <property type="protein sequence ID" value="KAG2959103.1"/>
    <property type="molecule type" value="Genomic_DNA"/>
</dbReference>
<comment type="caution">
    <text evidence="3">The sequence shown here is derived from an EMBL/GenBank/DDBJ whole genome shotgun (WGS) entry which is preliminary data.</text>
</comment>
<dbReference type="EMBL" id="RCMK01002107">
    <property type="protein sequence ID" value="KAG2884695.1"/>
    <property type="molecule type" value="Genomic_DNA"/>
</dbReference>
<dbReference type="EMBL" id="RCMV01002423">
    <property type="protein sequence ID" value="KAG3202924.1"/>
    <property type="molecule type" value="Genomic_DNA"/>
</dbReference>
<gene>
    <name evidence="1" type="ORF">PC113_g22914</name>
    <name evidence="2" type="ORF">PC115_g23093</name>
    <name evidence="3" type="ORF">PC117_g25766</name>
    <name evidence="4" type="ORF">PC118_g23191</name>
    <name evidence="5" type="ORF">PC129_g23095</name>
</gene>
<reference evidence="3" key="1">
    <citation type="submission" date="2018-10" db="EMBL/GenBank/DDBJ databases">
        <title>Effector identification in a new, highly contiguous assembly of the strawberry crown rot pathogen Phytophthora cactorum.</title>
        <authorList>
            <person name="Armitage A.D."/>
            <person name="Nellist C.F."/>
            <person name="Bates H."/>
            <person name="Vickerstaff R.J."/>
            <person name="Harrison R.J."/>
        </authorList>
    </citation>
    <scope>NUCLEOTIDE SEQUENCE</scope>
    <source>
        <strain evidence="1">15-7</strain>
        <strain evidence="2">4032</strain>
        <strain evidence="3">4040</strain>
        <strain evidence="4">P415</strain>
        <strain evidence="5">P421</strain>
    </source>
</reference>
<evidence type="ECO:0000313" key="4">
    <source>
        <dbReference type="EMBL" id="KAG2959103.1"/>
    </source>
</evidence>
<dbReference type="Proteomes" id="UP000735874">
    <property type="component" value="Unassembled WGS sequence"/>
</dbReference>
<dbReference type="Proteomes" id="UP000760860">
    <property type="component" value="Unassembled WGS sequence"/>
</dbReference>
<evidence type="ECO:0000313" key="2">
    <source>
        <dbReference type="EMBL" id="KAG2878362.1"/>
    </source>
</evidence>
<dbReference type="EMBL" id="RCMI01002151">
    <property type="protein sequence ID" value="KAG2878362.1"/>
    <property type="molecule type" value="Genomic_DNA"/>
</dbReference>
<dbReference type="VEuPathDB" id="FungiDB:PC110_g23308"/>
<accession>A0A8T1AMD2</accession>
<dbReference type="Proteomes" id="UP000774804">
    <property type="component" value="Unassembled WGS sequence"/>
</dbReference>
<evidence type="ECO:0000313" key="5">
    <source>
        <dbReference type="EMBL" id="KAG3202924.1"/>
    </source>
</evidence>
<organism evidence="3 6">
    <name type="scientific">Phytophthora cactorum</name>
    <dbReference type="NCBI Taxonomy" id="29920"/>
    <lineage>
        <taxon>Eukaryota</taxon>
        <taxon>Sar</taxon>
        <taxon>Stramenopiles</taxon>
        <taxon>Oomycota</taxon>
        <taxon>Peronosporomycetes</taxon>
        <taxon>Peronosporales</taxon>
        <taxon>Peronosporaceae</taxon>
        <taxon>Phytophthora</taxon>
    </lineage>
</organism>
<sequence length="90" mass="10053">MKMKAVLFASTVTFSDQSLNLDEDVADMLVATLFLLYPDMLRFCASSPFVVKTREDMVARSIGQSEVLAWSSTIRREFFTLTTQTGLASC</sequence>
<evidence type="ECO:0000313" key="3">
    <source>
        <dbReference type="EMBL" id="KAG2884695.1"/>
    </source>
</evidence>
<dbReference type="EMBL" id="RCMG01001900">
    <property type="protein sequence ID" value="KAG2817957.1"/>
    <property type="molecule type" value="Genomic_DNA"/>
</dbReference>
<evidence type="ECO:0000313" key="6">
    <source>
        <dbReference type="Proteomes" id="UP000736787"/>
    </source>
</evidence>